<dbReference type="PANTHER" id="PTHR33540">
    <property type="entry name" value="TRNA THREONYLCARBAMOYLADENOSINE BIOSYNTHESIS PROTEIN TSAE"/>
    <property type="match status" value="1"/>
</dbReference>
<protein>
    <recommendedName>
        <fullName evidence="3">tRNA threonylcarbamoyladenosine biosynthesis protein TsaE</fullName>
    </recommendedName>
    <alternativeName>
        <fullName evidence="10">t(6)A37 threonylcarbamoyladenosine biosynthesis protein TsaE</fullName>
    </alternativeName>
</protein>
<dbReference type="OrthoDB" id="9815896at2"/>
<keyword evidence="9" id="KW-0460">Magnesium</keyword>
<comment type="similarity">
    <text evidence="2">Belongs to the TsaE family.</text>
</comment>
<dbReference type="GO" id="GO:0005524">
    <property type="term" value="F:ATP binding"/>
    <property type="evidence" value="ECO:0007669"/>
    <property type="project" value="UniProtKB-KW"/>
</dbReference>
<evidence type="ECO:0000313" key="11">
    <source>
        <dbReference type="EMBL" id="KAB2810289.1"/>
    </source>
</evidence>
<keyword evidence="4" id="KW-0963">Cytoplasm</keyword>
<evidence type="ECO:0000256" key="3">
    <source>
        <dbReference type="ARBA" id="ARBA00019010"/>
    </source>
</evidence>
<keyword evidence="5" id="KW-0819">tRNA processing</keyword>
<dbReference type="Gene3D" id="3.40.50.300">
    <property type="entry name" value="P-loop containing nucleotide triphosphate hydrolases"/>
    <property type="match status" value="1"/>
</dbReference>
<evidence type="ECO:0000256" key="7">
    <source>
        <dbReference type="ARBA" id="ARBA00022741"/>
    </source>
</evidence>
<dbReference type="PANTHER" id="PTHR33540:SF2">
    <property type="entry name" value="TRNA THREONYLCARBAMOYLADENOSINE BIOSYNTHESIS PROTEIN TSAE"/>
    <property type="match status" value="1"/>
</dbReference>
<dbReference type="RefSeq" id="WP_151667078.1">
    <property type="nucleotide sequence ID" value="NZ_WBVO01000004.1"/>
</dbReference>
<keyword evidence="11" id="KW-0808">Transferase</keyword>
<dbReference type="InterPro" id="IPR027417">
    <property type="entry name" value="P-loop_NTPase"/>
</dbReference>
<dbReference type="InterPro" id="IPR003442">
    <property type="entry name" value="T6A_TsaE"/>
</dbReference>
<dbReference type="SUPFAM" id="SSF52540">
    <property type="entry name" value="P-loop containing nucleoside triphosphate hydrolases"/>
    <property type="match status" value="1"/>
</dbReference>
<evidence type="ECO:0000313" key="12">
    <source>
        <dbReference type="Proteomes" id="UP000468650"/>
    </source>
</evidence>
<gene>
    <name evidence="11" type="primary">tsaE</name>
    <name evidence="11" type="ORF">F8C67_06805</name>
</gene>
<evidence type="ECO:0000256" key="4">
    <source>
        <dbReference type="ARBA" id="ARBA00022490"/>
    </source>
</evidence>
<dbReference type="GO" id="GO:0016740">
    <property type="term" value="F:transferase activity"/>
    <property type="evidence" value="ECO:0007669"/>
    <property type="project" value="UniProtKB-KW"/>
</dbReference>
<keyword evidence="7" id="KW-0547">Nucleotide-binding</keyword>
<keyword evidence="8" id="KW-0067">ATP-binding</keyword>
<evidence type="ECO:0000256" key="1">
    <source>
        <dbReference type="ARBA" id="ARBA00004496"/>
    </source>
</evidence>
<evidence type="ECO:0000256" key="10">
    <source>
        <dbReference type="ARBA" id="ARBA00032441"/>
    </source>
</evidence>
<evidence type="ECO:0000256" key="6">
    <source>
        <dbReference type="ARBA" id="ARBA00022723"/>
    </source>
</evidence>
<evidence type="ECO:0000256" key="5">
    <source>
        <dbReference type="ARBA" id="ARBA00022694"/>
    </source>
</evidence>
<organism evidence="11 12">
    <name type="scientific">Phaeocystidibacter luteus</name>
    <dbReference type="NCBI Taxonomy" id="911197"/>
    <lineage>
        <taxon>Bacteria</taxon>
        <taxon>Pseudomonadati</taxon>
        <taxon>Bacteroidota</taxon>
        <taxon>Flavobacteriia</taxon>
        <taxon>Flavobacteriales</taxon>
        <taxon>Phaeocystidibacteraceae</taxon>
        <taxon>Phaeocystidibacter</taxon>
    </lineage>
</organism>
<keyword evidence="12" id="KW-1185">Reference proteome</keyword>
<sequence length="137" mass="15525">MQFEAKSLEDLKQLAPVLAELIPKGVVLFQGDMGAGKTTTISALCEAWGVVTPVQSPTFSLVNEYETLNGETIFHFDFYRLEDEEEAMDMGYEDYFWSGNRCLVEWPEKIPTLLPKTFTLVRISVSDGIRTIQLRLP</sequence>
<dbReference type="GO" id="GO:0002949">
    <property type="term" value="P:tRNA threonylcarbamoyladenosine modification"/>
    <property type="evidence" value="ECO:0007669"/>
    <property type="project" value="InterPro"/>
</dbReference>
<evidence type="ECO:0000256" key="9">
    <source>
        <dbReference type="ARBA" id="ARBA00022842"/>
    </source>
</evidence>
<dbReference type="NCBIfam" id="TIGR00150">
    <property type="entry name" value="T6A_YjeE"/>
    <property type="match status" value="1"/>
</dbReference>
<dbReference type="GO" id="GO:0046872">
    <property type="term" value="F:metal ion binding"/>
    <property type="evidence" value="ECO:0007669"/>
    <property type="project" value="UniProtKB-KW"/>
</dbReference>
<dbReference type="Proteomes" id="UP000468650">
    <property type="component" value="Unassembled WGS sequence"/>
</dbReference>
<keyword evidence="6" id="KW-0479">Metal-binding</keyword>
<accession>A0A6N6RGI0</accession>
<dbReference type="Pfam" id="PF02367">
    <property type="entry name" value="TsaE"/>
    <property type="match status" value="1"/>
</dbReference>
<dbReference type="EMBL" id="WBVO01000004">
    <property type="protein sequence ID" value="KAB2810289.1"/>
    <property type="molecule type" value="Genomic_DNA"/>
</dbReference>
<name>A0A6N6RGI0_9FLAO</name>
<evidence type="ECO:0000256" key="8">
    <source>
        <dbReference type="ARBA" id="ARBA00022840"/>
    </source>
</evidence>
<evidence type="ECO:0000256" key="2">
    <source>
        <dbReference type="ARBA" id="ARBA00007599"/>
    </source>
</evidence>
<dbReference type="AlphaFoldDB" id="A0A6N6RGI0"/>
<reference evidence="11 12" key="1">
    <citation type="submission" date="2019-09" db="EMBL/GenBank/DDBJ databases">
        <title>Genomes of family Cryomorphaceae.</title>
        <authorList>
            <person name="Bowman J.P."/>
        </authorList>
    </citation>
    <scope>NUCLEOTIDE SEQUENCE [LARGE SCALE GENOMIC DNA]</scope>
    <source>
        <strain evidence="11 12">LMG 25704</strain>
    </source>
</reference>
<proteinExistence type="inferred from homology"/>
<dbReference type="GO" id="GO:0005737">
    <property type="term" value="C:cytoplasm"/>
    <property type="evidence" value="ECO:0007669"/>
    <property type="project" value="UniProtKB-SubCell"/>
</dbReference>
<comment type="subcellular location">
    <subcellularLocation>
        <location evidence="1">Cytoplasm</location>
    </subcellularLocation>
</comment>
<comment type="caution">
    <text evidence="11">The sequence shown here is derived from an EMBL/GenBank/DDBJ whole genome shotgun (WGS) entry which is preliminary data.</text>
</comment>